<dbReference type="SUPFAM" id="SSF53335">
    <property type="entry name" value="S-adenosyl-L-methionine-dependent methyltransferases"/>
    <property type="match status" value="1"/>
</dbReference>
<accession>A0A0D1A3A8</accession>
<dbReference type="PATRIC" id="fig|1379739.3.peg.671"/>
<gene>
    <name evidence="1" type="ORF">N495_01825</name>
</gene>
<dbReference type="InterPro" id="IPR029063">
    <property type="entry name" value="SAM-dependent_MTases_sf"/>
</dbReference>
<name>A0A0D1A3A8_CLOBO</name>
<sequence length="188" mass="21284">MSKEKFNNAVSIAKYICENTLEFGDIAVDCTLGKGHDTILLANLVGNEGKVISFDIQKEAIDKTKEKLKDIDYKNITLINDGHENLDRYIQEKVKLFIFNLGYLPGKDHNITTKAETTLKALKKALKLLDDNGIVLLVIYYGHENGKEEKAVLEKFTSALDQKVYNVMKNSFINQANDPPFLICIEKR</sequence>
<reference evidence="1 2" key="1">
    <citation type="submission" date="2014-06" db="EMBL/GenBank/DDBJ databases">
        <title>Genome characterization of distinct group I Clostridium botulinum lineages.</title>
        <authorList>
            <person name="Giordani F."/>
            <person name="Anselmo A."/>
            <person name="Fillo S."/>
            <person name="Palozzi A.M."/>
            <person name="Fortunato A."/>
            <person name="Gentile B."/>
            <person name="Ciammaruconi A."/>
            <person name="Anniballi F."/>
            <person name="De Medici D."/>
            <person name="Lista F."/>
        </authorList>
    </citation>
    <scope>NUCLEOTIDE SEQUENCE [LARGE SCALE GENOMIC DNA]</scope>
    <source>
        <strain evidence="1 2">B2 450</strain>
    </source>
</reference>
<comment type="caution">
    <text evidence="1">The sequence shown here is derived from an EMBL/GenBank/DDBJ whole genome shotgun (WGS) entry which is preliminary data.</text>
</comment>
<evidence type="ECO:0000313" key="2">
    <source>
        <dbReference type="Proteomes" id="UP000032250"/>
    </source>
</evidence>
<protein>
    <submittedName>
        <fullName evidence="1">SAM-dependent methyltransferase</fullName>
    </submittedName>
</protein>
<organism evidence="1 2">
    <name type="scientific">Clostridium botulinum B2 450</name>
    <dbReference type="NCBI Taxonomy" id="1379739"/>
    <lineage>
        <taxon>Bacteria</taxon>
        <taxon>Bacillati</taxon>
        <taxon>Bacillota</taxon>
        <taxon>Clostridia</taxon>
        <taxon>Eubacteriales</taxon>
        <taxon>Clostridiaceae</taxon>
        <taxon>Clostridium</taxon>
    </lineage>
</organism>
<dbReference type="Proteomes" id="UP000032250">
    <property type="component" value="Unassembled WGS sequence"/>
</dbReference>
<dbReference type="PANTHER" id="PTHR35276">
    <property type="entry name" value="S-ADENOSYL-L-METHIONINE-DEPENDENT METHYLTRANSFERASES SUPERFAMILY PROTEIN"/>
    <property type="match status" value="1"/>
</dbReference>
<keyword evidence="1" id="KW-0808">Transferase</keyword>
<dbReference type="HOGENOM" id="CLU_079190_1_0_9"/>
<dbReference type="Gene3D" id="3.40.50.150">
    <property type="entry name" value="Vaccinia Virus protein VP39"/>
    <property type="match status" value="1"/>
</dbReference>
<evidence type="ECO:0000313" key="1">
    <source>
        <dbReference type="EMBL" id="KIS25343.1"/>
    </source>
</evidence>
<dbReference type="AlphaFoldDB" id="A0A0D1A3A8"/>
<dbReference type="PANTHER" id="PTHR35276:SF1">
    <property type="entry name" value="TRNA (MNM(5)S(2)U34)-METHYLTRANSFERASE, CHLOROPLASTIC"/>
    <property type="match status" value="1"/>
</dbReference>
<keyword evidence="1" id="KW-0489">Methyltransferase</keyword>
<dbReference type="RefSeq" id="WP_043031106.1">
    <property type="nucleotide sequence ID" value="NZ_JXSU01000006.1"/>
</dbReference>
<dbReference type="InterPro" id="IPR010719">
    <property type="entry name" value="MnmM_MeTrfase"/>
</dbReference>
<dbReference type="GO" id="GO:0032259">
    <property type="term" value="P:methylation"/>
    <property type="evidence" value="ECO:0007669"/>
    <property type="project" value="UniProtKB-KW"/>
</dbReference>
<dbReference type="GO" id="GO:0008168">
    <property type="term" value="F:methyltransferase activity"/>
    <property type="evidence" value="ECO:0007669"/>
    <property type="project" value="UniProtKB-KW"/>
</dbReference>
<dbReference type="OrthoDB" id="9792989at2"/>
<dbReference type="Pfam" id="PF06962">
    <property type="entry name" value="rRNA_methylase"/>
    <property type="match status" value="1"/>
</dbReference>
<proteinExistence type="predicted"/>
<dbReference type="EMBL" id="JXSU01000006">
    <property type="protein sequence ID" value="KIS25343.1"/>
    <property type="molecule type" value="Genomic_DNA"/>
</dbReference>